<dbReference type="AlphaFoldDB" id="A0A5J4J3A6"/>
<evidence type="ECO:0000259" key="8">
    <source>
        <dbReference type="PROSITE" id="PS50111"/>
    </source>
</evidence>
<protein>
    <submittedName>
        <fullName evidence="10">Methyl-accepting chemotaxis protein</fullName>
    </submittedName>
</protein>
<proteinExistence type="inferred from homology"/>
<keyword evidence="2" id="KW-1003">Cell membrane</keyword>
<reference evidence="10 11" key="1">
    <citation type="submission" date="2019-09" db="EMBL/GenBank/DDBJ databases">
        <title>Draft genome sequence of Bacillus sp. JC-7.</title>
        <authorList>
            <person name="Tanaka N."/>
            <person name="Shiwa Y."/>
            <person name="Fujita N."/>
            <person name="Tanasupawat S."/>
        </authorList>
    </citation>
    <scope>NUCLEOTIDE SEQUENCE [LARGE SCALE GENOMIC DNA]</scope>
    <source>
        <strain evidence="10 11">JC-7</strain>
    </source>
</reference>
<dbReference type="Proteomes" id="UP000391919">
    <property type="component" value="Unassembled WGS sequence"/>
</dbReference>
<feature type="domain" description="HAMP" evidence="9">
    <location>
        <begin position="70"/>
        <end position="123"/>
    </location>
</feature>
<evidence type="ECO:0000256" key="7">
    <source>
        <dbReference type="SAM" id="Phobius"/>
    </source>
</evidence>
<evidence type="ECO:0000313" key="10">
    <source>
        <dbReference type="EMBL" id="GER69482.1"/>
    </source>
</evidence>
<dbReference type="GO" id="GO:0005886">
    <property type="term" value="C:plasma membrane"/>
    <property type="evidence" value="ECO:0007669"/>
    <property type="project" value="UniProtKB-SubCell"/>
</dbReference>
<evidence type="ECO:0000256" key="2">
    <source>
        <dbReference type="ARBA" id="ARBA00022475"/>
    </source>
</evidence>
<evidence type="ECO:0000256" key="4">
    <source>
        <dbReference type="ARBA" id="ARBA00023224"/>
    </source>
</evidence>
<name>A0A5J4J3A6_9BACI</name>
<dbReference type="Gene3D" id="1.10.287.950">
    <property type="entry name" value="Methyl-accepting chemotaxis protein"/>
    <property type="match status" value="1"/>
</dbReference>
<comment type="caution">
    <text evidence="10">The sequence shown here is derived from an EMBL/GenBank/DDBJ whole genome shotgun (WGS) entry which is preliminary data.</text>
</comment>
<comment type="similarity">
    <text evidence="5">Belongs to the methyl-accepting chemotaxis (MCP) protein family.</text>
</comment>
<dbReference type="CDD" id="cd06225">
    <property type="entry name" value="HAMP"/>
    <property type="match status" value="1"/>
</dbReference>
<organism evidence="10 11">
    <name type="scientific">Weizmannia acidilactici</name>
    <dbReference type="NCBI Taxonomy" id="2607726"/>
    <lineage>
        <taxon>Bacteria</taxon>
        <taxon>Bacillati</taxon>
        <taxon>Bacillota</taxon>
        <taxon>Bacilli</taxon>
        <taxon>Bacillales</taxon>
        <taxon>Bacillaceae</taxon>
        <taxon>Heyndrickxia</taxon>
    </lineage>
</organism>
<keyword evidence="11" id="KW-1185">Reference proteome</keyword>
<feature type="domain" description="Methyl-accepting transducer" evidence="8">
    <location>
        <begin position="142"/>
        <end position="378"/>
    </location>
</feature>
<dbReference type="InterPro" id="IPR003660">
    <property type="entry name" value="HAMP_dom"/>
</dbReference>
<evidence type="ECO:0000256" key="6">
    <source>
        <dbReference type="PROSITE-ProRule" id="PRU00284"/>
    </source>
</evidence>
<dbReference type="Pfam" id="PF00015">
    <property type="entry name" value="MCPsignal"/>
    <property type="match status" value="1"/>
</dbReference>
<accession>A0A5J4J3A6</accession>
<dbReference type="SUPFAM" id="SSF58104">
    <property type="entry name" value="Methyl-accepting chemotaxis protein (MCP) signaling domain"/>
    <property type="match status" value="1"/>
</dbReference>
<evidence type="ECO:0000256" key="3">
    <source>
        <dbReference type="ARBA" id="ARBA00023136"/>
    </source>
</evidence>
<evidence type="ECO:0000256" key="1">
    <source>
        <dbReference type="ARBA" id="ARBA00004236"/>
    </source>
</evidence>
<feature type="transmembrane region" description="Helical" evidence="7">
    <location>
        <begin position="48"/>
        <end position="69"/>
    </location>
</feature>
<feature type="transmembrane region" description="Helical" evidence="7">
    <location>
        <begin position="14"/>
        <end position="36"/>
    </location>
</feature>
<dbReference type="Pfam" id="PF00672">
    <property type="entry name" value="HAMP"/>
    <property type="match status" value="1"/>
</dbReference>
<dbReference type="PROSITE" id="PS50885">
    <property type="entry name" value="HAMP"/>
    <property type="match status" value="1"/>
</dbReference>
<dbReference type="PANTHER" id="PTHR32089:SF112">
    <property type="entry name" value="LYSOZYME-LIKE PROTEIN-RELATED"/>
    <property type="match status" value="1"/>
</dbReference>
<dbReference type="SMART" id="SM00283">
    <property type="entry name" value="MA"/>
    <property type="match status" value="1"/>
</dbReference>
<dbReference type="RefSeq" id="WP_151697571.1">
    <property type="nucleotide sequence ID" value="NZ_BKZP01000006.1"/>
</dbReference>
<keyword evidence="7" id="KW-0812">Transmembrane</keyword>
<dbReference type="SMART" id="SM00304">
    <property type="entry name" value="HAMP"/>
    <property type="match status" value="1"/>
</dbReference>
<comment type="subcellular location">
    <subcellularLocation>
        <location evidence="1">Cell membrane</location>
    </subcellularLocation>
</comment>
<evidence type="ECO:0000313" key="11">
    <source>
        <dbReference type="Proteomes" id="UP000391919"/>
    </source>
</evidence>
<keyword evidence="4 6" id="KW-0807">Transducer</keyword>
<dbReference type="PROSITE" id="PS50111">
    <property type="entry name" value="CHEMOTAXIS_TRANSDUC_2"/>
    <property type="match status" value="1"/>
</dbReference>
<dbReference type="InterPro" id="IPR004089">
    <property type="entry name" value="MCPsignal_dom"/>
</dbReference>
<keyword evidence="7" id="KW-1133">Transmembrane helix</keyword>
<evidence type="ECO:0000256" key="5">
    <source>
        <dbReference type="ARBA" id="ARBA00029447"/>
    </source>
</evidence>
<evidence type="ECO:0000259" key="9">
    <source>
        <dbReference type="PROSITE" id="PS50885"/>
    </source>
</evidence>
<dbReference type="Gene3D" id="6.10.340.10">
    <property type="match status" value="1"/>
</dbReference>
<dbReference type="EMBL" id="BKZQ01000007">
    <property type="protein sequence ID" value="GER69482.1"/>
    <property type="molecule type" value="Genomic_DNA"/>
</dbReference>
<keyword evidence="3 7" id="KW-0472">Membrane</keyword>
<dbReference type="GO" id="GO:0007165">
    <property type="term" value="P:signal transduction"/>
    <property type="evidence" value="ECO:0007669"/>
    <property type="project" value="UniProtKB-KW"/>
</dbReference>
<gene>
    <name evidence="10" type="primary">mcpA_1</name>
    <name evidence="10" type="ORF">BpJC7_07850</name>
</gene>
<sequence length="429" mass="46453">MKERNYRFSLTKKIVLFVTILSFITYTSSGIFIYVVFPFFSNSISQSWFIVLTLALGIIWSGILSYFVARLIVKPMRRLESAAIKASSGNLQHEVPVPKSGDEIESLASAFNRMIANLREMVAQINGNVEHTKEKVSEISKKTGVATNQAENINQTVEEISLGAEQSAAATQSAADLVEEIYRLATEVREKADTCKHSSDHMLGEVKASKEAIDSLVTGVEEMAKENAASLEAVHRLAEDTKKVEDIVSFVGEVAAQTNLLALNASIEAARAGEHGKGFAVVANEVRKLADESAQAVQGIAGLIQHIEEEVSHVVGQITVQVQNANDEAVKGKQANEAMGQMTDSILLVAGAVDNIASLAKNQMESIQEAARQSQEVAAIAEQTSAGAKEVTSITNEQAHVMESIEKLVGQLERDAEKLKGNIGRFQIR</sequence>
<dbReference type="PANTHER" id="PTHR32089">
    <property type="entry name" value="METHYL-ACCEPTING CHEMOTAXIS PROTEIN MCPB"/>
    <property type="match status" value="1"/>
</dbReference>